<protein>
    <submittedName>
        <fullName evidence="1">Uncharacterized protein</fullName>
    </submittedName>
</protein>
<organism evidence="1 2">
    <name type="scientific">Simiaoa sunii</name>
    <dbReference type="NCBI Taxonomy" id="2763672"/>
    <lineage>
        <taxon>Bacteria</taxon>
        <taxon>Bacillati</taxon>
        <taxon>Bacillota</taxon>
        <taxon>Clostridia</taxon>
        <taxon>Lachnospirales</taxon>
        <taxon>Lachnospiraceae</taxon>
        <taxon>Simiaoa</taxon>
    </lineage>
</organism>
<evidence type="ECO:0000313" key="2">
    <source>
        <dbReference type="Proteomes" id="UP000515981"/>
    </source>
</evidence>
<sequence>MGSCCNAKNQCANTLDKNIVKTNVNFAALFVMNCECLKDYVISQVKGFYCDDLYFENDEAIYIESEAYKQEVRTLDKQLENASLKWFMESEAVTQEDFDNYQKIRKRRNEINHELLKNLNIGFTEDDIKLFVTLTNLYEKIDRWWINEIEIPTSADEIPEDYDRDGVCGGQAIVLSIINDIVLGNGGEKYKNILNELLKQK</sequence>
<dbReference type="AlphaFoldDB" id="A0A7G9G0A5"/>
<dbReference type="Proteomes" id="UP000515981">
    <property type="component" value="Chromosome"/>
</dbReference>
<dbReference type="EMBL" id="CP060633">
    <property type="protein sequence ID" value="QNM04237.1"/>
    <property type="molecule type" value="Genomic_DNA"/>
</dbReference>
<name>A0A7G9G0A5_9FIRM</name>
<reference evidence="1 2" key="1">
    <citation type="submission" date="2020-08" db="EMBL/GenBank/DDBJ databases">
        <authorList>
            <person name="Liu C."/>
            <person name="Sun Q."/>
        </authorList>
    </citation>
    <scope>NUCLEOTIDE SEQUENCE [LARGE SCALE GENOMIC DNA]</scope>
    <source>
        <strain evidence="1 2">NSJ-8</strain>
    </source>
</reference>
<proteinExistence type="predicted"/>
<gene>
    <name evidence="1" type="ORF">H9Q77_13385</name>
</gene>
<evidence type="ECO:0000313" key="1">
    <source>
        <dbReference type="EMBL" id="QNM04237.1"/>
    </source>
</evidence>
<keyword evidence="2" id="KW-1185">Reference proteome</keyword>
<accession>A0A7G9G0A5</accession>
<dbReference type="KEGG" id="ssun:H9Q77_13385"/>